<feature type="transmembrane region" description="Helical" evidence="1">
    <location>
        <begin position="383"/>
        <end position="403"/>
    </location>
</feature>
<dbReference type="AlphaFoldDB" id="A0A8I2H7H2"/>
<feature type="transmembrane region" description="Helical" evidence="1">
    <location>
        <begin position="12"/>
        <end position="31"/>
    </location>
</feature>
<dbReference type="Proteomes" id="UP000646877">
    <property type="component" value="Unassembled WGS sequence"/>
</dbReference>
<accession>A0A8I2H7H2</accession>
<feature type="transmembrane region" description="Helical" evidence="1">
    <location>
        <begin position="949"/>
        <end position="968"/>
    </location>
</feature>
<dbReference type="Pfam" id="PF00873">
    <property type="entry name" value="ACR_tran"/>
    <property type="match status" value="1"/>
</dbReference>
<feature type="transmembrane region" description="Helical" evidence="1">
    <location>
        <begin position="900"/>
        <end position="921"/>
    </location>
</feature>
<keyword evidence="1" id="KW-0812">Transmembrane</keyword>
<dbReference type="PRINTS" id="PR00702">
    <property type="entry name" value="ACRIFLAVINRP"/>
</dbReference>
<name>A0A8I2H7H2_9GAMM</name>
<keyword evidence="1" id="KW-1133">Transmembrane helix</keyword>
<feature type="transmembrane region" description="Helical" evidence="1">
    <location>
        <begin position="330"/>
        <end position="350"/>
    </location>
</feature>
<evidence type="ECO:0000313" key="5">
    <source>
        <dbReference type="Proteomes" id="UP001304419"/>
    </source>
</evidence>
<sequence>MDKLLPSNYLTPRLVLGLTLLLVFTGIVGWFKAKSQEDPSFPYRNGFIQIVNPSASVTQLNDVVVKPLERRLAKIDEINTIHARIKAGSAVIDIELKEQVYNTALVWQRIKDDVAPLGASLVDSQFYVIDRAQDTQGIVLTVRSGKGLTADRKLALEVRDELEYLDVVRSASLVGDPGLELAISYSQERMLAFGLSPAEIAKQLRDANQQDSLGVLSQNLSALSLLPVNHLRNDAQLKDVQITTPDGSKIPLSTLADIGYRTAPTSSEQFWQNGQRVIGIALSLPPNQHNIANAGDTIRQAIADINARFTDAPIKIEIFQPDWSQKRREGLVNSLIQSCIAICVVLLLFLSVQSAIVISLTVPAIVFSSLALFTTFDGVIHQMTIAGLVLSLGLMVDNCIIVAERLSYLRSKGFTMRSALAHSVNELKKPLAAATMTTIAAFVPMLLAKGSVADFIATIPVLVIICISLSYIAALLLLPVLFVYFPISIPWLERWQETVTQKLSTFGYQLAHKTLQHPVYTIVAATAMLCTLLSLPNANGKFFPNANRNQVYIDVQLPLASHIEATTKTANQIAEYALQYPEVSEAMVFSGFSGPRFYYNLAQKPNESHIARVVLTLQDDVNPPEFSRFIDSNLNKQFPEILINARELGQGPPIESPIELKLSGNDHNALFASAEAMLMHLRQHPKITSPYRNYSLGAPTINLEAQQLTLSALGLARSDIAEYIAWRSSGLKVTTLDYNFEPIDLMIVDTTSNQSSTDILNTQIMLPNQLSIPLFAVLNAEVIGTPPFIERRDGKFVMSIKADVAMGSDEEEILEALHPTLLKIAQQHQVTLMFGGELEESEQANGALLQTLPFGVALLFGALMLQFNSYRLAILVMLTIPLGVVGAPAMSSIVGVPFGFMSILGVLALMGIVVNSAILLIEHTLEHLNQGTELSQAICLSVQTRLRPVIVTTLTTIVGMLPLTSSASPLWPPLAFAVIGGLLTSTLLTMLILPLILKFLLSSKRFQKPQLETENKEILIQ</sequence>
<dbReference type="Gene3D" id="3.30.70.1430">
    <property type="entry name" value="Multidrug efflux transporter AcrB pore domain"/>
    <property type="match status" value="2"/>
</dbReference>
<keyword evidence="1" id="KW-0472">Membrane</keyword>
<feature type="transmembrane region" description="Helical" evidence="1">
    <location>
        <begin position="974"/>
        <end position="1001"/>
    </location>
</feature>
<dbReference type="Gene3D" id="3.30.2090.10">
    <property type="entry name" value="Multidrug efflux transporter AcrB TolC docking domain, DN and DC subdomains"/>
    <property type="match status" value="2"/>
</dbReference>
<keyword evidence="5" id="KW-1185">Reference proteome</keyword>
<dbReference type="InterPro" id="IPR001036">
    <property type="entry name" value="Acrflvin-R"/>
</dbReference>
<reference evidence="3 5" key="2">
    <citation type="submission" date="2023-10" db="EMBL/GenBank/DDBJ databases">
        <title>To unveil natural product biosynthetic capacity in Pseudoalteromonas.</title>
        <authorList>
            <person name="Wang J."/>
        </authorList>
    </citation>
    <scope>NUCLEOTIDE SEQUENCE [LARGE SCALE GENOMIC DNA]</scope>
    <source>
        <strain evidence="3 5">DSM 15914</strain>
    </source>
</reference>
<organism evidence="2 4">
    <name type="scientific">Pseudoalteromonas maricaloris</name>
    <dbReference type="NCBI Taxonomy" id="184924"/>
    <lineage>
        <taxon>Bacteria</taxon>
        <taxon>Pseudomonadati</taxon>
        <taxon>Pseudomonadota</taxon>
        <taxon>Gammaproteobacteria</taxon>
        <taxon>Alteromonadales</taxon>
        <taxon>Pseudoalteromonadaceae</taxon>
        <taxon>Pseudoalteromonas</taxon>
    </lineage>
</organism>
<dbReference type="Proteomes" id="UP001304419">
    <property type="component" value="Chromosome 1"/>
</dbReference>
<dbReference type="Gene3D" id="3.30.70.1440">
    <property type="entry name" value="Multidrug efflux transporter AcrB pore domain"/>
    <property type="match status" value="1"/>
</dbReference>
<feature type="transmembrane region" description="Helical" evidence="1">
    <location>
        <begin position="431"/>
        <end position="448"/>
    </location>
</feature>
<dbReference type="SUPFAM" id="SSF82714">
    <property type="entry name" value="Multidrug efflux transporter AcrB TolC docking domain, DN and DC subdomains"/>
    <property type="match status" value="1"/>
</dbReference>
<dbReference type="EMBL" id="CP137578">
    <property type="protein sequence ID" value="WOX27079.1"/>
    <property type="molecule type" value="Genomic_DNA"/>
</dbReference>
<evidence type="ECO:0000313" key="4">
    <source>
        <dbReference type="Proteomes" id="UP000646877"/>
    </source>
</evidence>
<feature type="transmembrane region" description="Helical" evidence="1">
    <location>
        <begin position="847"/>
        <end position="865"/>
    </location>
</feature>
<feature type="transmembrane region" description="Helical" evidence="1">
    <location>
        <begin position="455"/>
        <end position="485"/>
    </location>
</feature>
<dbReference type="PANTHER" id="PTHR32063">
    <property type="match status" value="1"/>
</dbReference>
<gene>
    <name evidence="2" type="ORF">F9Y85_03180</name>
    <name evidence="3" type="ORF">R5H13_10380</name>
</gene>
<dbReference type="SUPFAM" id="SSF82866">
    <property type="entry name" value="Multidrug efflux transporter AcrB transmembrane domain"/>
    <property type="match status" value="2"/>
</dbReference>
<dbReference type="PANTHER" id="PTHR32063:SF18">
    <property type="entry name" value="CATION EFFLUX SYSTEM PROTEIN"/>
    <property type="match status" value="1"/>
</dbReference>
<dbReference type="GO" id="GO:0005886">
    <property type="term" value="C:plasma membrane"/>
    <property type="evidence" value="ECO:0007669"/>
    <property type="project" value="TreeGrafter"/>
</dbReference>
<dbReference type="EMBL" id="WEIA01000001">
    <property type="protein sequence ID" value="NLR20340.1"/>
    <property type="molecule type" value="Genomic_DNA"/>
</dbReference>
<reference evidence="2" key="1">
    <citation type="submission" date="2019-10" db="EMBL/GenBank/DDBJ databases">
        <authorList>
            <person name="Paulsen S."/>
        </authorList>
    </citation>
    <scope>NUCLEOTIDE SEQUENCE</scope>
    <source>
        <strain evidence="2">LMG 19692</strain>
    </source>
</reference>
<dbReference type="SUPFAM" id="SSF82693">
    <property type="entry name" value="Multidrug efflux transporter AcrB pore domain, PN1, PN2, PC1 and PC2 subdomains"/>
    <property type="match status" value="2"/>
</dbReference>
<dbReference type="InterPro" id="IPR027463">
    <property type="entry name" value="AcrB_DN_DC_subdom"/>
</dbReference>
<proteinExistence type="predicted"/>
<feature type="transmembrane region" description="Helical" evidence="1">
    <location>
        <begin position="872"/>
        <end position="894"/>
    </location>
</feature>
<evidence type="ECO:0000256" key="1">
    <source>
        <dbReference type="SAM" id="Phobius"/>
    </source>
</evidence>
<dbReference type="Gene3D" id="3.30.70.1320">
    <property type="entry name" value="Multidrug efflux transporter AcrB pore domain like"/>
    <property type="match status" value="1"/>
</dbReference>
<evidence type="ECO:0000313" key="2">
    <source>
        <dbReference type="EMBL" id="NLR20340.1"/>
    </source>
</evidence>
<evidence type="ECO:0000313" key="3">
    <source>
        <dbReference type="EMBL" id="WOX27079.1"/>
    </source>
</evidence>
<dbReference type="RefSeq" id="WP_039497689.1">
    <property type="nucleotide sequence ID" value="NZ_CBCSDF010000006.1"/>
</dbReference>
<protein>
    <submittedName>
        <fullName evidence="2">Efflux RND transporter permease subunit</fullName>
    </submittedName>
</protein>
<dbReference type="GO" id="GO:0042910">
    <property type="term" value="F:xenobiotic transmembrane transporter activity"/>
    <property type="evidence" value="ECO:0007669"/>
    <property type="project" value="TreeGrafter"/>
</dbReference>
<feature type="transmembrane region" description="Helical" evidence="1">
    <location>
        <begin position="356"/>
        <end position="376"/>
    </location>
</feature>
<dbReference type="Gene3D" id="1.20.1640.10">
    <property type="entry name" value="Multidrug efflux transporter AcrB transmembrane domain"/>
    <property type="match status" value="2"/>
</dbReference>